<dbReference type="Proteomes" id="UP001327560">
    <property type="component" value="Chromosome 1"/>
</dbReference>
<accession>A0AAQ3Q3A3</accession>
<keyword evidence="3 7" id="KW-0808">Transferase</keyword>
<gene>
    <name evidence="10" type="ORF">Cni_G03149</name>
</gene>
<evidence type="ECO:0000256" key="4">
    <source>
        <dbReference type="ARBA" id="ARBA00022691"/>
    </source>
</evidence>
<dbReference type="InterPro" id="IPR002905">
    <property type="entry name" value="Trm1"/>
</dbReference>
<dbReference type="FunFam" id="3.30.56.70:FF:000001">
    <property type="entry name" value="tRNA (guanine(26)-N(2))-dimethyltransferase"/>
    <property type="match status" value="1"/>
</dbReference>
<dbReference type="SUPFAM" id="SSF53335">
    <property type="entry name" value="S-adenosyl-L-methionine-dependent methyltransferases"/>
    <property type="match status" value="1"/>
</dbReference>
<evidence type="ECO:0000256" key="2">
    <source>
        <dbReference type="ARBA" id="ARBA00022603"/>
    </source>
</evidence>
<evidence type="ECO:0000256" key="3">
    <source>
        <dbReference type="ARBA" id="ARBA00022679"/>
    </source>
</evidence>
<dbReference type="Gene3D" id="3.30.56.70">
    <property type="entry name" value="N2,N2-dimethylguanosine tRNA methyltransferase, C-terminal domain"/>
    <property type="match status" value="1"/>
</dbReference>
<evidence type="ECO:0000256" key="1">
    <source>
        <dbReference type="ARBA" id="ARBA00022555"/>
    </source>
</evidence>
<feature type="chain" id="PRO_5042986395" evidence="9">
    <location>
        <begin position="28"/>
        <end position="414"/>
    </location>
</feature>
<organism evidence="10 11">
    <name type="scientific">Canna indica</name>
    <name type="common">Indian-shot</name>
    <dbReference type="NCBI Taxonomy" id="4628"/>
    <lineage>
        <taxon>Eukaryota</taxon>
        <taxon>Viridiplantae</taxon>
        <taxon>Streptophyta</taxon>
        <taxon>Embryophyta</taxon>
        <taxon>Tracheophyta</taxon>
        <taxon>Spermatophyta</taxon>
        <taxon>Magnoliopsida</taxon>
        <taxon>Liliopsida</taxon>
        <taxon>Zingiberales</taxon>
        <taxon>Cannaceae</taxon>
        <taxon>Canna</taxon>
    </lineage>
</organism>
<dbReference type="EMBL" id="CP136890">
    <property type="protein sequence ID" value="WOK94447.1"/>
    <property type="molecule type" value="Genomic_DNA"/>
</dbReference>
<name>A0AAQ3Q3A3_9LILI</name>
<keyword evidence="6 7" id="KW-0694">RNA-binding</keyword>
<feature type="compositionally biased region" description="Basic and acidic residues" evidence="8">
    <location>
        <begin position="375"/>
        <end position="389"/>
    </location>
</feature>
<keyword evidence="2 7" id="KW-0489">Methyltransferase</keyword>
<feature type="region of interest" description="Disordered" evidence="8">
    <location>
        <begin position="364"/>
        <end position="414"/>
    </location>
</feature>
<evidence type="ECO:0000256" key="5">
    <source>
        <dbReference type="ARBA" id="ARBA00022694"/>
    </source>
</evidence>
<evidence type="ECO:0000313" key="10">
    <source>
        <dbReference type="EMBL" id="WOK94447.1"/>
    </source>
</evidence>
<keyword evidence="11" id="KW-1185">Reference proteome</keyword>
<reference evidence="10 11" key="1">
    <citation type="submission" date="2023-10" db="EMBL/GenBank/DDBJ databases">
        <title>Chromosome-scale genome assembly provides insights into flower coloration mechanisms of Canna indica.</title>
        <authorList>
            <person name="Li C."/>
        </authorList>
    </citation>
    <scope>NUCLEOTIDE SEQUENCE [LARGE SCALE GENOMIC DNA]</scope>
    <source>
        <tissue evidence="10">Flower</tissue>
    </source>
</reference>
<dbReference type="PROSITE" id="PS51626">
    <property type="entry name" value="SAM_MT_TRM1"/>
    <property type="match status" value="1"/>
</dbReference>
<keyword evidence="5 7" id="KW-0819">tRNA processing</keyword>
<evidence type="ECO:0000256" key="7">
    <source>
        <dbReference type="PROSITE-ProRule" id="PRU00958"/>
    </source>
</evidence>
<evidence type="ECO:0000313" key="11">
    <source>
        <dbReference type="Proteomes" id="UP001327560"/>
    </source>
</evidence>
<dbReference type="AlphaFoldDB" id="A0AAQ3Q3A3"/>
<dbReference type="GO" id="GO:0000049">
    <property type="term" value="F:tRNA binding"/>
    <property type="evidence" value="ECO:0007669"/>
    <property type="project" value="UniProtKB-UniRule"/>
</dbReference>
<dbReference type="Gene3D" id="3.40.50.150">
    <property type="entry name" value="Vaccinia Virus protein VP39"/>
    <property type="match status" value="1"/>
</dbReference>
<keyword evidence="1 7" id="KW-0820">tRNA-binding</keyword>
<proteinExistence type="inferred from homology"/>
<dbReference type="InterPro" id="IPR029063">
    <property type="entry name" value="SAM-dependent_MTases_sf"/>
</dbReference>
<evidence type="ECO:0000256" key="9">
    <source>
        <dbReference type="SAM" id="SignalP"/>
    </source>
</evidence>
<dbReference type="Pfam" id="PF02005">
    <property type="entry name" value="TRM"/>
    <property type="match status" value="1"/>
</dbReference>
<dbReference type="CDD" id="cd02440">
    <property type="entry name" value="AdoMet_MTases"/>
    <property type="match status" value="1"/>
</dbReference>
<evidence type="ECO:0000256" key="8">
    <source>
        <dbReference type="SAM" id="MobiDB-lite"/>
    </source>
</evidence>
<protein>
    <submittedName>
        <fullName evidence="10">tRNA (Guanine(26)-N(2))-dimethyltransferase 2</fullName>
    </submittedName>
</protein>
<dbReference type="GO" id="GO:0002940">
    <property type="term" value="P:tRNA N2-guanine methylation"/>
    <property type="evidence" value="ECO:0007669"/>
    <property type="project" value="TreeGrafter"/>
</dbReference>
<dbReference type="GO" id="GO:0016423">
    <property type="term" value="F:tRNA (guanine) methyltransferase activity"/>
    <property type="evidence" value="ECO:0007669"/>
    <property type="project" value="InterPro"/>
</dbReference>
<dbReference type="PANTHER" id="PTHR10631:SF5">
    <property type="entry name" value="TRNA (GUANINE(26)-N(2))-DIMETHYLTRANSFERASE"/>
    <property type="match status" value="1"/>
</dbReference>
<feature type="signal peptide" evidence="9">
    <location>
        <begin position="1"/>
        <end position="27"/>
    </location>
</feature>
<keyword evidence="9" id="KW-0732">Signal</keyword>
<evidence type="ECO:0000256" key="6">
    <source>
        <dbReference type="ARBA" id="ARBA00022884"/>
    </source>
</evidence>
<comment type="similarity">
    <text evidence="7">Belongs to the class I-like SAM-binding methyltransferase superfamily. Trm1 family.</text>
</comment>
<dbReference type="PANTHER" id="PTHR10631">
    <property type="entry name" value="N 2 ,N 2 -DIMETHYLGUANOSINE TRNA METHYLTRANSFERASE"/>
    <property type="match status" value="1"/>
</dbReference>
<keyword evidence="4 7" id="KW-0949">S-adenosyl-L-methionine</keyword>
<dbReference type="InterPro" id="IPR042296">
    <property type="entry name" value="tRNA_met_Trm1_C"/>
</dbReference>
<dbReference type="GO" id="GO:0005634">
    <property type="term" value="C:nucleus"/>
    <property type="evidence" value="ECO:0007669"/>
    <property type="project" value="TreeGrafter"/>
</dbReference>
<sequence>MALRKLWLLTMTQVLFIITLSPESIEACKRNIELNGCLASSKVETHLADARVYMLTHPKEFDVIDLDPYGSPSSFLDSAVQSIADGGLLMCTATDMPVLCGGCTEVCYSKYGSYPIRAKYCHEMALRILLACIESHANRYKRYIVPILSVQMDFYIRVFVRIFTSASAMNTTLLKLSYIFQCNGCDSFHLQSLGRIITKNNRGKYAPGSGPVVPQECSNCGGKFSMGGPMWSAPIHDQEWVASVLQNVKSMKDKYPAYKKILAVLTATSEELPDVPLFVNLHSLSATLKCTPPSARIMRSALVNSGYGVSGSHVDPVGLKTDAPMHVIWDILRCWVKNNPVETHHQNQYGIAILSKEPVLHADFSSPVTPQGRSQRKEPRFIPNPEKHWGPKIRAGRKIESKHTSSLGPKRMSD</sequence>